<organism evidence="1 2">
    <name type="scientific">Adhaeribacter aerolatus</name>
    <dbReference type="NCBI Taxonomy" id="670289"/>
    <lineage>
        <taxon>Bacteria</taxon>
        <taxon>Pseudomonadati</taxon>
        <taxon>Bacteroidota</taxon>
        <taxon>Cytophagia</taxon>
        <taxon>Cytophagales</taxon>
        <taxon>Hymenobacteraceae</taxon>
        <taxon>Adhaeribacter</taxon>
    </lineage>
</organism>
<keyword evidence="2" id="KW-1185">Reference proteome</keyword>
<evidence type="ECO:0008006" key="3">
    <source>
        <dbReference type="Google" id="ProtNLM"/>
    </source>
</evidence>
<dbReference type="OrthoDB" id="1450972at2"/>
<dbReference type="InterPro" id="IPR009409">
    <property type="entry name" value="DUF1059"/>
</dbReference>
<comment type="caution">
    <text evidence="1">The sequence shown here is derived from an EMBL/GenBank/DDBJ whole genome shotgun (WGS) entry which is preliminary data.</text>
</comment>
<accession>A0A512AZK2</accession>
<dbReference type="Proteomes" id="UP000321532">
    <property type="component" value="Unassembled WGS sequence"/>
</dbReference>
<sequence length="58" mass="6561">MKVLKCREVGFDCNAVIRAENENEILQQAAQHARNVHGVEVTPEMAQQVKTLIREEKG</sequence>
<dbReference type="Pfam" id="PF06348">
    <property type="entry name" value="DUF1059"/>
    <property type="match status" value="1"/>
</dbReference>
<evidence type="ECO:0000313" key="1">
    <source>
        <dbReference type="EMBL" id="GEO05151.1"/>
    </source>
</evidence>
<proteinExistence type="predicted"/>
<name>A0A512AZK2_9BACT</name>
<reference evidence="1 2" key="1">
    <citation type="submission" date="2019-07" db="EMBL/GenBank/DDBJ databases">
        <title>Whole genome shotgun sequence of Adhaeribacter aerolatus NBRC 106133.</title>
        <authorList>
            <person name="Hosoyama A."/>
            <person name="Uohara A."/>
            <person name="Ohji S."/>
            <person name="Ichikawa N."/>
        </authorList>
    </citation>
    <scope>NUCLEOTIDE SEQUENCE [LARGE SCALE GENOMIC DNA]</scope>
    <source>
        <strain evidence="1 2">NBRC 106133</strain>
    </source>
</reference>
<dbReference type="AlphaFoldDB" id="A0A512AZK2"/>
<gene>
    <name evidence="1" type="ORF">AAE02nite_28150</name>
</gene>
<dbReference type="EMBL" id="BJYS01000020">
    <property type="protein sequence ID" value="GEO05151.1"/>
    <property type="molecule type" value="Genomic_DNA"/>
</dbReference>
<evidence type="ECO:0000313" key="2">
    <source>
        <dbReference type="Proteomes" id="UP000321532"/>
    </source>
</evidence>
<dbReference type="RefSeq" id="WP_146898501.1">
    <property type="nucleotide sequence ID" value="NZ_BJYS01000020.1"/>
</dbReference>
<protein>
    <recommendedName>
        <fullName evidence="3">DUF1059 domain-containing protein</fullName>
    </recommendedName>
</protein>